<sequence>MKLPSFLVVAAGFASSALAQTINIGYPTSGTTLHRGKSVTVEIQRPNSIMGCTEVGIALAVIGCSSASSCPSPSQQLGSVLYSGPFTPTGHGQAGYYQNFTVTIPDYLNPGPGLFSLTHLCLIGAGPFPLLEFRNASVTLA</sequence>
<evidence type="ECO:0008006" key="4">
    <source>
        <dbReference type="Google" id="ProtNLM"/>
    </source>
</evidence>
<evidence type="ECO:0000256" key="1">
    <source>
        <dbReference type="SAM" id="SignalP"/>
    </source>
</evidence>
<dbReference type="OMA" id="QGIYIES"/>
<dbReference type="KEGG" id="cput:CONPUDRAFT_111470"/>
<feature type="chain" id="PRO_5024361782" description="Phosphatidylglycerol/phosphatidylinositol transfer protein" evidence="1">
    <location>
        <begin position="20"/>
        <end position="141"/>
    </location>
</feature>
<keyword evidence="1" id="KW-0732">Signal</keyword>
<evidence type="ECO:0000313" key="3">
    <source>
        <dbReference type="Proteomes" id="UP000053558"/>
    </source>
</evidence>
<name>A0A5M3MCC1_CONPW</name>
<dbReference type="InterPro" id="IPR045469">
    <property type="entry name" value="Nis1"/>
</dbReference>
<dbReference type="OrthoDB" id="2841294at2759"/>
<dbReference type="AlphaFoldDB" id="A0A5M3MCC1"/>
<dbReference type="Pfam" id="PF19271">
    <property type="entry name" value="Nis1"/>
    <property type="match status" value="1"/>
</dbReference>
<protein>
    <recommendedName>
        <fullName evidence="4">Phosphatidylglycerol/phosphatidylinositol transfer protein</fullName>
    </recommendedName>
</protein>
<organism evidence="2 3">
    <name type="scientific">Coniophora puteana (strain RWD-64-598)</name>
    <name type="common">Brown rot fungus</name>
    <dbReference type="NCBI Taxonomy" id="741705"/>
    <lineage>
        <taxon>Eukaryota</taxon>
        <taxon>Fungi</taxon>
        <taxon>Dikarya</taxon>
        <taxon>Basidiomycota</taxon>
        <taxon>Agaricomycotina</taxon>
        <taxon>Agaricomycetes</taxon>
        <taxon>Agaricomycetidae</taxon>
        <taxon>Boletales</taxon>
        <taxon>Coniophorineae</taxon>
        <taxon>Coniophoraceae</taxon>
        <taxon>Coniophora</taxon>
    </lineage>
</organism>
<dbReference type="EMBL" id="JH711586">
    <property type="protein sequence ID" value="EIW76490.1"/>
    <property type="molecule type" value="Genomic_DNA"/>
</dbReference>
<reference evidence="3" key="1">
    <citation type="journal article" date="2012" name="Science">
        <title>The Paleozoic origin of enzymatic lignin decomposition reconstructed from 31 fungal genomes.</title>
        <authorList>
            <person name="Floudas D."/>
            <person name="Binder M."/>
            <person name="Riley R."/>
            <person name="Barry K."/>
            <person name="Blanchette R.A."/>
            <person name="Henrissat B."/>
            <person name="Martinez A.T."/>
            <person name="Otillar R."/>
            <person name="Spatafora J.W."/>
            <person name="Yadav J.S."/>
            <person name="Aerts A."/>
            <person name="Benoit I."/>
            <person name="Boyd A."/>
            <person name="Carlson A."/>
            <person name="Copeland A."/>
            <person name="Coutinho P.M."/>
            <person name="de Vries R.P."/>
            <person name="Ferreira P."/>
            <person name="Findley K."/>
            <person name="Foster B."/>
            <person name="Gaskell J."/>
            <person name="Glotzer D."/>
            <person name="Gorecki P."/>
            <person name="Heitman J."/>
            <person name="Hesse C."/>
            <person name="Hori C."/>
            <person name="Igarashi K."/>
            <person name="Jurgens J.A."/>
            <person name="Kallen N."/>
            <person name="Kersten P."/>
            <person name="Kohler A."/>
            <person name="Kuees U."/>
            <person name="Kumar T.K.A."/>
            <person name="Kuo A."/>
            <person name="LaButti K."/>
            <person name="Larrondo L.F."/>
            <person name="Lindquist E."/>
            <person name="Ling A."/>
            <person name="Lombard V."/>
            <person name="Lucas S."/>
            <person name="Lundell T."/>
            <person name="Martin R."/>
            <person name="McLaughlin D.J."/>
            <person name="Morgenstern I."/>
            <person name="Morin E."/>
            <person name="Murat C."/>
            <person name="Nagy L.G."/>
            <person name="Nolan M."/>
            <person name="Ohm R.A."/>
            <person name="Patyshakuliyeva A."/>
            <person name="Rokas A."/>
            <person name="Ruiz-Duenas F.J."/>
            <person name="Sabat G."/>
            <person name="Salamov A."/>
            <person name="Samejima M."/>
            <person name="Schmutz J."/>
            <person name="Slot J.C."/>
            <person name="St John F."/>
            <person name="Stenlid J."/>
            <person name="Sun H."/>
            <person name="Sun S."/>
            <person name="Syed K."/>
            <person name="Tsang A."/>
            <person name="Wiebenga A."/>
            <person name="Young D."/>
            <person name="Pisabarro A."/>
            <person name="Eastwood D.C."/>
            <person name="Martin F."/>
            <person name="Cullen D."/>
            <person name="Grigoriev I.V."/>
            <person name="Hibbett D.S."/>
        </authorList>
    </citation>
    <scope>NUCLEOTIDE SEQUENCE [LARGE SCALE GENOMIC DNA]</scope>
    <source>
        <strain evidence="3">RWD-64-598 SS2</strain>
    </source>
</reference>
<dbReference type="GeneID" id="19198891"/>
<evidence type="ECO:0000313" key="2">
    <source>
        <dbReference type="EMBL" id="EIW76490.1"/>
    </source>
</evidence>
<accession>A0A5M3MCC1</accession>
<proteinExistence type="predicted"/>
<dbReference type="Proteomes" id="UP000053558">
    <property type="component" value="Unassembled WGS sequence"/>
</dbReference>
<dbReference type="RefSeq" id="XP_007773701.1">
    <property type="nucleotide sequence ID" value="XM_007775511.1"/>
</dbReference>
<keyword evidence="3" id="KW-1185">Reference proteome</keyword>
<gene>
    <name evidence="2" type="ORF">CONPUDRAFT_111470</name>
</gene>
<comment type="caution">
    <text evidence="2">The sequence shown here is derived from an EMBL/GenBank/DDBJ whole genome shotgun (WGS) entry which is preliminary data.</text>
</comment>
<feature type="signal peptide" evidence="1">
    <location>
        <begin position="1"/>
        <end position="19"/>
    </location>
</feature>